<protein>
    <submittedName>
        <fullName evidence="3">CPBP family intramembrane metalloprotease</fullName>
    </submittedName>
</protein>
<dbReference type="AlphaFoldDB" id="A0A4R4JVK6"/>
<reference evidence="3 4" key="1">
    <citation type="submission" date="2019-02" db="EMBL/GenBank/DDBJ databases">
        <title>Arundinibacter roseus gen. nov., sp. nov., a new member of the family Cytophagaceae.</title>
        <authorList>
            <person name="Szuroczki S."/>
            <person name="Khayer B."/>
            <person name="Sproer C."/>
            <person name="Toumi M."/>
            <person name="Szabo A."/>
            <person name="Felfoldi T."/>
            <person name="Schumann P."/>
            <person name="Toth E."/>
        </authorList>
    </citation>
    <scope>NUCLEOTIDE SEQUENCE [LARGE SCALE GENOMIC DNA]</scope>
    <source>
        <strain evidence="3 4">DMA-k-7a</strain>
    </source>
</reference>
<keyword evidence="1" id="KW-0812">Transmembrane</keyword>
<keyword evidence="1" id="KW-0472">Membrane</keyword>
<dbReference type="GO" id="GO:0008237">
    <property type="term" value="F:metallopeptidase activity"/>
    <property type="evidence" value="ECO:0007669"/>
    <property type="project" value="UniProtKB-KW"/>
</dbReference>
<keyword evidence="3" id="KW-0482">Metalloprotease</keyword>
<keyword evidence="1" id="KW-1133">Transmembrane helix</keyword>
<feature type="transmembrane region" description="Helical" evidence="1">
    <location>
        <begin position="188"/>
        <end position="207"/>
    </location>
</feature>
<feature type="domain" description="CAAX prenyl protease 2/Lysostaphin resistance protein A-like" evidence="2">
    <location>
        <begin position="80"/>
        <end position="229"/>
    </location>
</feature>
<dbReference type="GO" id="GO:0004175">
    <property type="term" value="F:endopeptidase activity"/>
    <property type="evidence" value="ECO:0007669"/>
    <property type="project" value="UniProtKB-ARBA"/>
</dbReference>
<feature type="transmembrane region" description="Helical" evidence="1">
    <location>
        <begin position="24"/>
        <end position="53"/>
    </location>
</feature>
<feature type="transmembrane region" description="Helical" evidence="1">
    <location>
        <begin position="127"/>
        <end position="144"/>
    </location>
</feature>
<name>A0A4R4JVK6_9BACT</name>
<dbReference type="GO" id="GO:0006508">
    <property type="term" value="P:proteolysis"/>
    <property type="evidence" value="ECO:0007669"/>
    <property type="project" value="UniProtKB-KW"/>
</dbReference>
<dbReference type="GO" id="GO:0080120">
    <property type="term" value="P:CAAX-box protein maturation"/>
    <property type="evidence" value="ECO:0007669"/>
    <property type="project" value="UniProtKB-ARBA"/>
</dbReference>
<dbReference type="Pfam" id="PF02517">
    <property type="entry name" value="Rce1-like"/>
    <property type="match status" value="1"/>
</dbReference>
<comment type="caution">
    <text evidence="3">The sequence shown here is derived from an EMBL/GenBank/DDBJ whole genome shotgun (WGS) entry which is preliminary data.</text>
</comment>
<accession>A0A4R4JVK6</accession>
<feature type="transmembrane region" description="Helical" evidence="1">
    <location>
        <begin position="214"/>
        <end position="236"/>
    </location>
</feature>
<dbReference type="OrthoDB" id="960507at2"/>
<keyword evidence="4" id="KW-1185">Reference proteome</keyword>
<gene>
    <name evidence="3" type="ORF">EZE20_23285</name>
</gene>
<proteinExistence type="predicted"/>
<dbReference type="Proteomes" id="UP000295706">
    <property type="component" value="Unassembled WGS sequence"/>
</dbReference>
<evidence type="ECO:0000259" key="2">
    <source>
        <dbReference type="Pfam" id="PF02517"/>
    </source>
</evidence>
<evidence type="ECO:0000313" key="3">
    <source>
        <dbReference type="EMBL" id="TDB58086.1"/>
    </source>
</evidence>
<evidence type="ECO:0000313" key="4">
    <source>
        <dbReference type="Proteomes" id="UP000295706"/>
    </source>
</evidence>
<evidence type="ECO:0000256" key="1">
    <source>
        <dbReference type="SAM" id="Phobius"/>
    </source>
</evidence>
<organism evidence="3 4">
    <name type="scientific">Arundinibacter roseus</name>
    <dbReference type="NCBI Taxonomy" id="2070510"/>
    <lineage>
        <taxon>Bacteria</taxon>
        <taxon>Pseudomonadati</taxon>
        <taxon>Bacteroidota</taxon>
        <taxon>Cytophagia</taxon>
        <taxon>Cytophagales</taxon>
        <taxon>Spirosomataceae</taxon>
        <taxon>Arundinibacter</taxon>
    </lineage>
</organism>
<sequence length="239" mass="28037">MKSYLIHFSEFIKNPLYKPLNRPLVIVLFYSIFFSIVSLHIYLFFIVIFQFVIDNYTTITSWNFVENNRASLNDFSNNNFIVAIILAPIIEELVFRGFLNFKKINFYISIFLLIGMVPMFMNFKVNIYITSIIYITCIFCGILISKIENKNIESSILKMKTNYRATVYVSVMIFGFTHITNYENITLNQILFSPITLFPQLLAGFLYSYLRVNYGLIFSITLHSLDNFFVVLVTYLNSK</sequence>
<dbReference type="RefSeq" id="WP_132122314.1">
    <property type="nucleotide sequence ID" value="NZ_SMJU01000025.1"/>
</dbReference>
<feature type="transmembrane region" description="Helical" evidence="1">
    <location>
        <begin position="80"/>
        <end position="99"/>
    </location>
</feature>
<dbReference type="InterPro" id="IPR003675">
    <property type="entry name" value="Rce1/LyrA-like_dom"/>
</dbReference>
<dbReference type="EMBL" id="SMJU01000025">
    <property type="protein sequence ID" value="TDB58086.1"/>
    <property type="molecule type" value="Genomic_DNA"/>
</dbReference>
<keyword evidence="3" id="KW-0645">Protease</keyword>
<feature type="transmembrane region" description="Helical" evidence="1">
    <location>
        <begin position="104"/>
        <end position="121"/>
    </location>
</feature>
<keyword evidence="3" id="KW-0378">Hydrolase</keyword>
<feature type="transmembrane region" description="Helical" evidence="1">
    <location>
        <begin position="165"/>
        <end position="182"/>
    </location>
</feature>